<evidence type="ECO:0000313" key="4">
    <source>
        <dbReference type="Proteomes" id="UP000219252"/>
    </source>
</evidence>
<dbReference type="EMBL" id="OBQC01000018">
    <property type="protein sequence ID" value="SOC43955.1"/>
    <property type="molecule type" value="Genomic_DNA"/>
</dbReference>
<dbReference type="OrthoDB" id="9803233at2"/>
<dbReference type="GO" id="GO:0008080">
    <property type="term" value="F:N-acetyltransferase activity"/>
    <property type="evidence" value="ECO:0007669"/>
    <property type="project" value="InterPro"/>
</dbReference>
<dbReference type="CDD" id="cd04301">
    <property type="entry name" value="NAT_SF"/>
    <property type="match status" value="1"/>
</dbReference>
<keyword evidence="4" id="KW-1185">Reference proteome</keyword>
<gene>
    <name evidence="3" type="ORF">SAMN05877842_11813</name>
</gene>
<keyword evidence="1 3" id="KW-0808">Transferase</keyword>
<dbReference type="PROSITE" id="PS51186">
    <property type="entry name" value="GNAT"/>
    <property type="match status" value="1"/>
</dbReference>
<feature type="domain" description="N-acetyltransferase" evidence="2">
    <location>
        <begin position="5"/>
        <end position="171"/>
    </location>
</feature>
<name>A0A285UPW7_9BACL</name>
<protein>
    <submittedName>
        <fullName evidence="3">Acetyltransferase (GNAT) family protein</fullName>
    </submittedName>
</protein>
<dbReference type="Pfam" id="PF00583">
    <property type="entry name" value="Acetyltransf_1"/>
    <property type="match status" value="1"/>
</dbReference>
<dbReference type="PANTHER" id="PTHR13947">
    <property type="entry name" value="GNAT FAMILY N-ACETYLTRANSFERASE"/>
    <property type="match status" value="1"/>
</dbReference>
<dbReference type="Gene3D" id="3.40.630.30">
    <property type="match status" value="1"/>
</dbReference>
<dbReference type="InterPro" id="IPR016181">
    <property type="entry name" value="Acyl_CoA_acyltransferase"/>
</dbReference>
<evidence type="ECO:0000313" key="3">
    <source>
        <dbReference type="EMBL" id="SOC43955.1"/>
    </source>
</evidence>
<dbReference type="Proteomes" id="UP000219252">
    <property type="component" value="Unassembled WGS sequence"/>
</dbReference>
<sequence>MVNTIFIDTLLEQDKDATREVLVESYKQYKEKFDKIEDYNEYLEQISNSLDNPAIAKVLVAKEQEGNVLGTLQIYLNSSDAYGKPELDINAPIVRLLGVHPNARGKGVARKLIQASIDFASDQRSPHLYLHTGEFMKDAIRLYETYGFERSYDKDFKVEERNVICYRIDIE</sequence>
<dbReference type="SUPFAM" id="SSF55729">
    <property type="entry name" value="Acyl-CoA N-acyltransferases (Nat)"/>
    <property type="match status" value="1"/>
</dbReference>
<evidence type="ECO:0000256" key="1">
    <source>
        <dbReference type="ARBA" id="ARBA00022679"/>
    </source>
</evidence>
<dbReference type="RefSeq" id="WP_097150953.1">
    <property type="nucleotide sequence ID" value="NZ_OBQC01000018.1"/>
</dbReference>
<dbReference type="InterPro" id="IPR050769">
    <property type="entry name" value="NAT_camello-type"/>
</dbReference>
<proteinExistence type="predicted"/>
<organism evidence="3 4">
    <name type="scientific">Ureibacillus acetophenoni</name>
    <dbReference type="NCBI Taxonomy" id="614649"/>
    <lineage>
        <taxon>Bacteria</taxon>
        <taxon>Bacillati</taxon>
        <taxon>Bacillota</taxon>
        <taxon>Bacilli</taxon>
        <taxon>Bacillales</taxon>
        <taxon>Caryophanaceae</taxon>
        <taxon>Ureibacillus</taxon>
    </lineage>
</organism>
<reference evidence="4" key="1">
    <citation type="submission" date="2017-08" db="EMBL/GenBank/DDBJ databases">
        <authorList>
            <person name="Varghese N."/>
            <person name="Submissions S."/>
        </authorList>
    </citation>
    <scope>NUCLEOTIDE SEQUENCE [LARGE SCALE GENOMIC DNA]</scope>
    <source>
        <strain evidence="4">JC23</strain>
    </source>
</reference>
<dbReference type="InterPro" id="IPR000182">
    <property type="entry name" value="GNAT_dom"/>
</dbReference>
<accession>A0A285UPW7</accession>
<dbReference type="AlphaFoldDB" id="A0A285UPW7"/>
<evidence type="ECO:0000259" key="2">
    <source>
        <dbReference type="PROSITE" id="PS51186"/>
    </source>
</evidence>
<dbReference type="PANTHER" id="PTHR13947:SF37">
    <property type="entry name" value="LD18367P"/>
    <property type="match status" value="1"/>
</dbReference>